<accession>A0A364RGL7</accession>
<sequence>MIFVSNKYVWIPFYLGLIIYIIYRYRRQSLAMLLLAVAAVGAADYIASGIFKPYFARLRPCHNPDLAQVVNIVEGCGGKFGFLSSHASTGFALAVFFSLILSGKYKYFKAVLILWAFVVSYSRIYLGVHYPGDLLGGALVGALCAYLCSLLYFYVVRKYKLSRSGL</sequence>
<feature type="transmembrane region" description="Helical" evidence="1">
    <location>
        <begin position="107"/>
        <end position="128"/>
    </location>
</feature>
<keyword evidence="1" id="KW-1133">Transmembrane helix</keyword>
<dbReference type="OrthoDB" id="9789113at2"/>
<comment type="caution">
    <text evidence="3">The sequence shown here is derived from an EMBL/GenBank/DDBJ whole genome shotgun (WGS) entry which is preliminary data.</text>
</comment>
<reference evidence="3 4" key="1">
    <citation type="submission" date="2018-06" db="EMBL/GenBank/DDBJ databases">
        <authorList>
            <person name="Liu Z.-W."/>
        </authorList>
    </citation>
    <scope>NUCLEOTIDE SEQUENCE [LARGE SCALE GENOMIC DNA]</scope>
    <source>
        <strain evidence="3 4">2b14</strain>
    </source>
</reference>
<dbReference type="EMBL" id="QMDV01000002">
    <property type="protein sequence ID" value="RAU83490.1"/>
    <property type="molecule type" value="Genomic_DNA"/>
</dbReference>
<keyword evidence="4" id="KW-1185">Reference proteome</keyword>
<dbReference type="PANTHER" id="PTHR14969:SF13">
    <property type="entry name" value="AT30094P"/>
    <property type="match status" value="1"/>
</dbReference>
<dbReference type="PANTHER" id="PTHR14969">
    <property type="entry name" value="SPHINGOSINE-1-PHOSPHATE PHOSPHOHYDROLASE"/>
    <property type="match status" value="1"/>
</dbReference>
<evidence type="ECO:0000313" key="4">
    <source>
        <dbReference type="Proteomes" id="UP000251692"/>
    </source>
</evidence>
<evidence type="ECO:0000313" key="3">
    <source>
        <dbReference type="EMBL" id="RAU83490.1"/>
    </source>
</evidence>
<organism evidence="3 4">
    <name type="scientific">Pontibacter arcticus</name>
    <dbReference type="NCBI Taxonomy" id="2080288"/>
    <lineage>
        <taxon>Bacteria</taxon>
        <taxon>Pseudomonadati</taxon>
        <taxon>Bacteroidota</taxon>
        <taxon>Cytophagia</taxon>
        <taxon>Cytophagales</taxon>
        <taxon>Hymenobacteraceae</taxon>
        <taxon>Pontibacter</taxon>
    </lineage>
</organism>
<reference evidence="3 4" key="2">
    <citation type="submission" date="2018-07" db="EMBL/GenBank/DDBJ databases">
        <title>Pontibacter sp. 2b14 genomic sequence and assembly.</title>
        <authorList>
            <person name="Du Z.-J."/>
        </authorList>
    </citation>
    <scope>NUCLEOTIDE SEQUENCE [LARGE SCALE GENOMIC DNA]</scope>
    <source>
        <strain evidence="3 4">2b14</strain>
    </source>
</reference>
<dbReference type="InterPro" id="IPR036938">
    <property type="entry name" value="PAP2/HPO_sf"/>
</dbReference>
<feature type="transmembrane region" description="Helical" evidence="1">
    <location>
        <begin position="30"/>
        <end position="51"/>
    </location>
</feature>
<dbReference type="InterPro" id="IPR000326">
    <property type="entry name" value="PAP2/HPO"/>
</dbReference>
<feature type="transmembrane region" description="Helical" evidence="1">
    <location>
        <begin position="134"/>
        <end position="156"/>
    </location>
</feature>
<dbReference type="Gene3D" id="1.20.144.10">
    <property type="entry name" value="Phosphatidic acid phosphatase type 2/haloperoxidase"/>
    <property type="match status" value="1"/>
</dbReference>
<keyword evidence="1" id="KW-0472">Membrane</keyword>
<evidence type="ECO:0000259" key="2">
    <source>
        <dbReference type="SMART" id="SM00014"/>
    </source>
</evidence>
<name>A0A364RGL7_9BACT</name>
<dbReference type="SMART" id="SM00014">
    <property type="entry name" value="acidPPc"/>
    <property type="match status" value="1"/>
</dbReference>
<evidence type="ECO:0000256" key="1">
    <source>
        <dbReference type="SAM" id="Phobius"/>
    </source>
</evidence>
<dbReference type="AlphaFoldDB" id="A0A364RGL7"/>
<feature type="transmembrane region" description="Helical" evidence="1">
    <location>
        <begin position="80"/>
        <end position="100"/>
    </location>
</feature>
<keyword evidence="1" id="KW-0812">Transmembrane</keyword>
<feature type="domain" description="Phosphatidic acid phosphatase type 2/haloperoxidase" evidence="2">
    <location>
        <begin position="33"/>
        <end position="149"/>
    </location>
</feature>
<proteinExistence type="predicted"/>
<dbReference type="Proteomes" id="UP000251692">
    <property type="component" value="Unassembled WGS sequence"/>
</dbReference>
<protein>
    <submittedName>
        <fullName evidence="3">Phosphatase PAP2 family protein</fullName>
    </submittedName>
</protein>
<gene>
    <name evidence="3" type="ORF">DP923_08425</name>
</gene>
<dbReference type="SUPFAM" id="SSF48317">
    <property type="entry name" value="Acid phosphatase/Vanadium-dependent haloperoxidase"/>
    <property type="match status" value="1"/>
</dbReference>
<feature type="transmembrane region" description="Helical" evidence="1">
    <location>
        <begin position="6"/>
        <end position="23"/>
    </location>
</feature>
<dbReference type="Pfam" id="PF01569">
    <property type="entry name" value="PAP2"/>
    <property type="match status" value="1"/>
</dbReference>